<dbReference type="PANTHER" id="PTHR28448">
    <property type="entry name" value="UPF0728 PROTEIN C10ORF53"/>
    <property type="match status" value="1"/>
</dbReference>
<dbReference type="KEGG" id="bman:114240211"/>
<comment type="similarity">
    <text evidence="1">Belongs to the UPF0728 family.</text>
</comment>
<dbReference type="Pfam" id="PF15092">
    <property type="entry name" value="UPF0728"/>
    <property type="match status" value="1"/>
</dbReference>
<evidence type="ECO:0000256" key="1">
    <source>
        <dbReference type="ARBA" id="ARBA00009973"/>
    </source>
</evidence>
<sequence length="149" mass="17612">MSFNYVQVYYGPCNSFHTTVHKPQKLRGLRDRLQKLGFRVDLVPVEYINYCVLEMCGHEIFRCNIQNLLFNMPHTTDPVCNRAVQAVVESSAKFKRARSYLWFWRLIQEQIFLRNEYTPRDHWPFEYEAKNFAGCLDCVNCCGIDTATI</sequence>
<dbReference type="InterPro" id="IPR027885">
    <property type="entry name" value="UPF0728"/>
</dbReference>
<evidence type="ECO:0000313" key="3">
    <source>
        <dbReference type="RefSeq" id="XP_028026483.1"/>
    </source>
</evidence>
<reference evidence="3" key="1">
    <citation type="submission" date="2025-08" db="UniProtKB">
        <authorList>
            <consortium name="RefSeq"/>
        </authorList>
    </citation>
    <scope>IDENTIFICATION</scope>
    <source>
        <tissue evidence="3">Silk gland</tissue>
    </source>
</reference>
<keyword evidence="2" id="KW-1185">Reference proteome</keyword>
<dbReference type="AlphaFoldDB" id="A0A6J2JAZ3"/>
<organism evidence="2 3">
    <name type="scientific">Bombyx mandarina</name>
    <name type="common">Wild silk moth</name>
    <name type="synonym">Wild silkworm</name>
    <dbReference type="NCBI Taxonomy" id="7092"/>
    <lineage>
        <taxon>Eukaryota</taxon>
        <taxon>Metazoa</taxon>
        <taxon>Ecdysozoa</taxon>
        <taxon>Arthropoda</taxon>
        <taxon>Hexapoda</taxon>
        <taxon>Insecta</taxon>
        <taxon>Pterygota</taxon>
        <taxon>Neoptera</taxon>
        <taxon>Endopterygota</taxon>
        <taxon>Lepidoptera</taxon>
        <taxon>Glossata</taxon>
        <taxon>Ditrysia</taxon>
        <taxon>Bombycoidea</taxon>
        <taxon>Bombycidae</taxon>
        <taxon>Bombycinae</taxon>
        <taxon>Bombyx</taxon>
    </lineage>
</organism>
<proteinExistence type="inferred from homology"/>
<name>A0A6J2JAZ3_BOMMA</name>
<gene>
    <name evidence="3" type="primary">LOC114240211</name>
</gene>
<dbReference type="Proteomes" id="UP000504629">
    <property type="component" value="Unplaced"/>
</dbReference>
<evidence type="ECO:0000313" key="2">
    <source>
        <dbReference type="Proteomes" id="UP000504629"/>
    </source>
</evidence>
<dbReference type="OrthoDB" id="10003460at2759"/>
<dbReference type="RefSeq" id="XP_028026483.1">
    <property type="nucleotide sequence ID" value="XM_028170682.1"/>
</dbReference>
<accession>A0A6J2JAZ3</accession>
<dbReference type="GeneID" id="114240211"/>
<protein>
    <submittedName>
        <fullName evidence="3">UPF0728 protein v1g117062-like</fullName>
    </submittedName>
</protein>
<dbReference type="PANTHER" id="PTHR28448:SF1">
    <property type="entry name" value="UPF0728 PROTEIN C10ORF53"/>
    <property type="match status" value="1"/>
</dbReference>